<dbReference type="AlphaFoldDB" id="E6V9W0"/>
<reference evidence="2" key="1">
    <citation type="submission" date="2010-12" db="EMBL/GenBank/DDBJ databases">
        <title>Complete sequence of Variovorax paradoxus EPS.</title>
        <authorList>
            <consortium name="US DOE Joint Genome Institute"/>
            <person name="Lucas S."/>
            <person name="Copeland A."/>
            <person name="Lapidus A."/>
            <person name="Cheng J.-F."/>
            <person name="Goodwin L."/>
            <person name="Pitluck S."/>
            <person name="Teshima H."/>
            <person name="Detter J.C."/>
            <person name="Han C."/>
            <person name="Tapia R."/>
            <person name="Land M."/>
            <person name="Hauser L."/>
            <person name="Kyrpides N."/>
            <person name="Ivanova N."/>
            <person name="Ovchinnikova G."/>
            <person name="Orwin P."/>
            <person name="Han J.-I.G."/>
            <person name="Woyke T."/>
        </authorList>
    </citation>
    <scope>NUCLEOTIDE SEQUENCE [LARGE SCALE GENOMIC DNA]</scope>
    <source>
        <strain evidence="2">EPS</strain>
    </source>
</reference>
<evidence type="ECO:0000313" key="2">
    <source>
        <dbReference type="Proteomes" id="UP000008917"/>
    </source>
</evidence>
<dbReference type="eggNOG" id="ENOG502ZD4I">
    <property type="taxonomic scope" value="Bacteria"/>
</dbReference>
<organism evidence="1 2">
    <name type="scientific">Variovorax paradoxus (strain EPS)</name>
    <dbReference type="NCBI Taxonomy" id="595537"/>
    <lineage>
        <taxon>Bacteria</taxon>
        <taxon>Pseudomonadati</taxon>
        <taxon>Pseudomonadota</taxon>
        <taxon>Betaproteobacteria</taxon>
        <taxon>Burkholderiales</taxon>
        <taxon>Comamonadaceae</taxon>
        <taxon>Variovorax</taxon>
    </lineage>
</organism>
<evidence type="ECO:0000313" key="1">
    <source>
        <dbReference type="EMBL" id="ADU36248.1"/>
    </source>
</evidence>
<dbReference type="OrthoDB" id="8068187at2"/>
<dbReference type="RefSeq" id="WP_013540486.1">
    <property type="nucleotide sequence ID" value="NC_014931.1"/>
</dbReference>
<accession>E6V9W0</accession>
<dbReference type="STRING" id="595537.Varpa_2041"/>
<dbReference type="EMBL" id="CP002417">
    <property type="protein sequence ID" value="ADU36248.1"/>
    <property type="molecule type" value="Genomic_DNA"/>
</dbReference>
<gene>
    <name evidence="1" type="ordered locus">Varpa_2041</name>
</gene>
<dbReference type="HOGENOM" id="CLU_2345848_0_0_4"/>
<dbReference type="Proteomes" id="UP000008917">
    <property type="component" value="Chromosome"/>
</dbReference>
<reference evidence="1 2" key="2">
    <citation type="journal article" date="2013" name="Genome Announc.">
        <title>Genome of the Root-Associated Plant Growth-Promoting Bacterium Variovorax paradoxus Strain EPS.</title>
        <authorList>
            <person name="Han J.I."/>
            <person name="Spain J.C."/>
            <person name="Leadbetter J.R."/>
            <person name="Ovchinnikova G."/>
            <person name="Goodwin L.A."/>
            <person name="Han C.S."/>
            <person name="Woyke T."/>
            <person name="Davenport K.W."/>
            <person name="Orwin P.M."/>
        </authorList>
    </citation>
    <scope>NUCLEOTIDE SEQUENCE [LARGE SCALE GENOMIC DNA]</scope>
    <source>
        <strain evidence="1 2">EPS</strain>
    </source>
</reference>
<protein>
    <submittedName>
        <fullName evidence="1">Uncharacterized protein</fullName>
    </submittedName>
</protein>
<proteinExistence type="predicted"/>
<sequence length="97" mass="10023">MTMVLKVPGANPEEIAKGLRAAQAVLDAAGVTDVQGAWGLHELESFDDSLGRSAKPRPGAVGAAFALAQARKAALAACCEGWGQLPRPGQWTLDVLV</sequence>
<name>E6V9W0_VARPE</name>
<dbReference type="KEGG" id="vpe:Varpa_2041"/>